<evidence type="ECO:0000256" key="2">
    <source>
        <dbReference type="ARBA" id="ARBA00022723"/>
    </source>
</evidence>
<dbReference type="Proteomes" id="UP000186922">
    <property type="component" value="Unassembled WGS sequence"/>
</dbReference>
<dbReference type="SUPFAM" id="SSF50978">
    <property type="entry name" value="WD40 repeat-like"/>
    <property type="match status" value="1"/>
</dbReference>
<keyword evidence="11" id="KW-1185">Reference proteome</keyword>
<dbReference type="CDD" id="cd00200">
    <property type="entry name" value="WD40"/>
    <property type="match status" value="1"/>
</dbReference>
<feature type="repeat" description="WD" evidence="7">
    <location>
        <begin position="574"/>
        <end position="614"/>
    </location>
</feature>
<proteinExistence type="predicted"/>
<dbReference type="InterPro" id="IPR013083">
    <property type="entry name" value="Znf_RING/FYVE/PHD"/>
</dbReference>
<dbReference type="InterPro" id="IPR019775">
    <property type="entry name" value="WD40_repeat_CS"/>
</dbReference>
<name>A0A1D1UJJ8_RAMVA</name>
<dbReference type="EMBL" id="BDGG01000001">
    <property type="protein sequence ID" value="GAU87782.1"/>
    <property type="molecule type" value="Genomic_DNA"/>
</dbReference>
<dbReference type="InterPro" id="IPR017907">
    <property type="entry name" value="Znf_RING_CS"/>
</dbReference>
<dbReference type="GO" id="GO:0008270">
    <property type="term" value="F:zinc ion binding"/>
    <property type="evidence" value="ECO:0007669"/>
    <property type="project" value="UniProtKB-KW"/>
</dbReference>
<dbReference type="InterPro" id="IPR036322">
    <property type="entry name" value="WD40_repeat_dom_sf"/>
</dbReference>
<feature type="region of interest" description="Disordered" evidence="8">
    <location>
        <begin position="1"/>
        <end position="30"/>
    </location>
</feature>
<accession>A0A1D1UJJ8</accession>
<keyword evidence="4 6" id="KW-0863">Zinc-finger</keyword>
<protein>
    <recommendedName>
        <fullName evidence="9">RING-type domain-containing protein</fullName>
    </recommendedName>
</protein>
<evidence type="ECO:0000256" key="1">
    <source>
        <dbReference type="ARBA" id="ARBA00022574"/>
    </source>
</evidence>
<evidence type="ECO:0000313" key="11">
    <source>
        <dbReference type="Proteomes" id="UP000186922"/>
    </source>
</evidence>
<dbReference type="InterPro" id="IPR042755">
    <property type="entry name" value="COP1"/>
</dbReference>
<sequence length="709" mass="78300">MSQEAEQGISRTPNKRRRALTPVPSSYHADITMDERGDLTDGAAMSAIFPSSNSASGASSSAVSSMDSTFVESVEISDVGSFKRALEEICAETSPCDEEDLTCPVCRDIFKMPYLAKCGHTFCHDCLAQICQHSKKCPMCSTELRDLSAAYVNLHVDSLVTRWTRWKLTVEKKTGMSPAFPSNSHKRQRTVTEFVGEGHGTPIVVVDREATVEQIDCIINSLNRRKNDLITSDIVFRKLLLGDTLEKLRSMKAAELAEIQKQLSLIEADQKVVTEELASIREPSAQSSLALPDVTPVTPNPQTVPEDVFPMSSLMDSAGQLTPTSSASSSHVFQKAASSPALRDRKTKVNLNLNALCDTYVEMREKCGLETYEKNLHEFTSANSVRCLAAFAFADAVGTSTIVSSVEFDKDYELFAVAGVSKRIKIYNYNSIVAEGMHSHFPLAEMNSSAKISSVVWNDFMRNHIACADYDGGITVWDAITSKKTNTFQEHQKRAWSVDFNHCDPKLLASGSDDMKVYIWSTDTPHSINSLDAKANVCCVQFSPQNRHILAYGSADHSIHVYDLRNTRYAYSVLKNHKKAVAYVKFMTEWELVSASTDSTLRLWDLKATGGATTLKTFTGHHNEKNFVGLDCSGNYIATGSENNSLCVYHRAMPKPAVMYKFEAPRESLARTLMKTDGGEFLSAVAWKKDSNVLVAANSQGLIEILEMS</sequence>
<reference evidence="10 11" key="1">
    <citation type="journal article" date="2016" name="Nat. Commun.">
        <title>Extremotolerant tardigrade genome and improved radiotolerance of human cultured cells by tardigrade-unique protein.</title>
        <authorList>
            <person name="Hashimoto T."/>
            <person name="Horikawa D.D."/>
            <person name="Saito Y."/>
            <person name="Kuwahara H."/>
            <person name="Kozuka-Hata H."/>
            <person name="Shin-I T."/>
            <person name="Minakuchi Y."/>
            <person name="Ohishi K."/>
            <person name="Motoyama A."/>
            <person name="Aizu T."/>
            <person name="Enomoto A."/>
            <person name="Kondo K."/>
            <person name="Tanaka S."/>
            <person name="Hara Y."/>
            <person name="Koshikawa S."/>
            <person name="Sagara H."/>
            <person name="Miura T."/>
            <person name="Yokobori S."/>
            <person name="Miyagawa K."/>
            <person name="Suzuki Y."/>
            <person name="Kubo T."/>
            <person name="Oyama M."/>
            <person name="Kohara Y."/>
            <person name="Fujiyama A."/>
            <person name="Arakawa K."/>
            <person name="Katayama T."/>
            <person name="Toyoda A."/>
            <person name="Kunieda T."/>
        </authorList>
    </citation>
    <scope>NUCLEOTIDE SEQUENCE [LARGE SCALE GENOMIC DNA]</scope>
    <source>
        <strain evidence="10 11">YOKOZUNA-1</strain>
    </source>
</reference>
<feature type="repeat" description="WD" evidence="7">
    <location>
        <begin position="488"/>
        <end position="530"/>
    </location>
</feature>
<dbReference type="PROSITE" id="PS50089">
    <property type="entry name" value="ZF_RING_2"/>
    <property type="match status" value="1"/>
</dbReference>
<feature type="compositionally biased region" description="Polar residues" evidence="8">
    <location>
        <begin position="1"/>
        <end position="12"/>
    </location>
</feature>
<dbReference type="Pfam" id="PF00400">
    <property type="entry name" value="WD40"/>
    <property type="match status" value="4"/>
</dbReference>
<comment type="caution">
    <text evidence="10">The sequence shown here is derived from an EMBL/GenBank/DDBJ whole genome shotgun (WGS) entry which is preliminary data.</text>
</comment>
<evidence type="ECO:0000256" key="3">
    <source>
        <dbReference type="ARBA" id="ARBA00022737"/>
    </source>
</evidence>
<feature type="domain" description="RING-type" evidence="9">
    <location>
        <begin position="103"/>
        <end position="141"/>
    </location>
</feature>
<dbReference type="PROSITE" id="PS00678">
    <property type="entry name" value="WD_REPEATS_1"/>
    <property type="match status" value="1"/>
</dbReference>
<keyword evidence="3" id="KW-0677">Repeat</keyword>
<evidence type="ECO:0000256" key="4">
    <source>
        <dbReference type="ARBA" id="ARBA00022771"/>
    </source>
</evidence>
<gene>
    <name evidence="10" type="primary">RvY_00580-1</name>
    <name evidence="10" type="synonym">RvY_00580.1</name>
    <name evidence="10" type="ORF">RvY_00580</name>
</gene>
<dbReference type="PROSITE" id="PS50082">
    <property type="entry name" value="WD_REPEATS_2"/>
    <property type="match status" value="2"/>
</dbReference>
<dbReference type="SMART" id="SM00320">
    <property type="entry name" value="WD40"/>
    <property type="match status" value="7"/>
</dbReference>
<evidence type="ECO:0000259" key="9">
    <source>
        <dbReference type="PROSITE" id="PS50089"/>
    </source>
</evidence>
<dbReference type="SUPFAM" id="SSF57850">
    <property type="entry name" value="RING/U-box"/>
    <property type="match status" value="1"/>
</dbReference>
<keyword evidence="1 7" id="KW-0853">WD repeat</keyword>
<dbReference type="InterPro" id="IPR015943">
    <property type="entry name" value="WD40/YVTN_repeat-like_dom_sf"/>
</dbReference>
<dbReference type="PANTHER" id="PTHR44080">
    <property type="entry name" value="E3 UBIQUITIN-PROTEIN LIGASE COP1"/>
    <property type="match status" value="1"/>
</dbReference>
<evidence type="ECO:0000256" key="7">
    <source>
        <dbReference type="PROSITE-ProRule" id="PRU00221"/>
    </source>
</evidence>
<keyword evidence="5" id="KW-0862">Zinc</keyword>
<dbReference type="InterPro" id="IPR020472">
    <property type="entry name" value="WD40_PAC1"/>
</dbReference>
<evidence type="ECO:0000256" key="8">
    <source>
        <dbReference type="SAM" id="MobiDB-lite"/>
    </source>
</evidence>
<keyword evidence="2" id="KW-0479">Metal-binding</keyword>
<dbReference type="Gene3D" id="3.30.40.10">
    <property type="entry name" value="Zinc/RING finger domain, C3HC4 (zinc finger)"/>
    <property type="match status" value="1"/>
</dbReference>
<evidence type="ECO:0000256" key="6">
    <source>
        <dbReference type="PROSITE-ProRule" id="PRU00175"/>
    </source>
</evidence>
<dbReference type="InterPro" id="IPR001680">
    <property type="entry name" value="WD40_rpt"/>
</dbReference>
<dbReference type="InterPro" id="IPR001841">
    <property type="entry name" value="Znf_RING"/>
</dbReference>
<organism evidence="10 11">
    <name type="scientific">Ramazzottius varieornatus</name>
    <name type="common">Water bear</name>
    <name type="synonym">Tardigrade</name>
    <dbReference type="NCBI Taxonomy" id="947166"/>
    <lineage>
        <taxon>Eukaryota</taxon>
        <taxon>Metazoa</taxon>
        <taxon>Ecdysozoa</taxon>
        <taxon>Tardigrada</taxon>
        <taxon>Eutardigrada</taxon>
        <taxon>Parachela</taxon>
        <taxon>Hypsibioidea</taxon>
        <taxon>Ramazzottiidae</taxon>
        <taxon>Ramazzottius</taxon>
    </lineage>
</organism>
<dbReference type="OrthoDB" id="273771at2759"/>
<dbReference type="SMART" id="SM00184">
    <property type="entry name" value="RING"/>
    <property type="match status" value="1"/>
</dbReference>
<dbReference type="GO" id="GO:0061630">
    <property type="term" value="F:ubiquitin protein ligase activity"/>
    <property type="evidence" value="ECO:0007669"/>
    <property type="project" value="InterPro"/>
</dbReference>
<dbReference type="Pfam" id="PF13923">
    <property type="entry name" value="zf-C3HC4_2"/>
    <property type="match status" value="1"/>
</dbReference>
<evidence type="ECO:0000313" key="10">
    <source>
        <dbReference type="EMBL" id="GAU87782.1"/>
    </source>
</evidence>
<dbReference type="PROSITE" id="PS00518">
    <property type="entry name" value="ZF_RING_1"/>
    <property type="match status" value="1"/>
</dbReference>
<dbReference type="PROSITE" id="PS50294">
    <property type="entry name" value="WD_REPEATS_REGION"/>
    <property type="match status" value="1"/>
</dbReference>
<dbReference type="STRING" id="947166.A0A1D1UJJ8"/>
<dbReference type="PRINTS" id="PR00320">
    <property type="entry name" value="GPROTEINBRPT"/>
</dbReference>
<dbReference type="AlphaFoldDB" id="A0A1D1UJJ8"/>
<evidence type="ECO:0000256" key="5">
    <source>
        <dbReference type="ARBA" id="ARBA00022833"/>
    </source>
</evidence>
<dbReference type="Gene3D" id="2.130.10.10">
    <property type="entry name" value="YVTN repeat-like/Quinoprotein amine dehydrogenase"/>
    <property type="match status" value="1"/>
</dbReference>